<dbReference type="InterPro" id="IPR005999">
    <property type="entry name" value="Glycerol_kin"/>
</dbReference>
<evidence type="ECO:0000256" key="11">
    <source>
        <dbReference type="HAMAP-Rule" id="MF_00186"/>
    </source>
</evidence>
<feature type="binding site" evidence="11">
    <location>
        <position position="309"/>
    </location>
    <ligand>
        <name>ATP</name>
        <dbReference type="ChEBI" id="CHEBI:30616"/>
    </ligand>
</feature>
<feature type="binding site" evidence="11">
    <location>
        <position position="244"/>
    </location>
    <ligand>
        <name>sn-glycerol 3-phosphate</name>
        <dbReference type="ChEBI" id="CHEBI:57597"/>
    </ligand>
</feature>
<comment type="function">
    <text evidence="9 11">Key enzyme in the regulation of glycerol uptake and metabolism. Catalyzes the phosphorylation of glycerol to yield sn-glycerol 3-phosphate.</text>
</comment>
<dbReference type="FunFam" id="3.30.420.40:FF:000008">
    <property type="entry name" value="Glycerol kinase"/>
    <property type="match status" value="1"/>
</dbReference>
<feature type="binding site" evidence="11">
    <location>
        <position position="83"/>
    </location>
    <ligand>
        <name>glycerol</name>
        <dbReference type="ChEBI" id="CHEBI:17754"/>
    </ligand>
</feature>
<keyword evidence="4 11" id="KW-0547">Nucleotide-binding</keyword>
<evidence type="ECO:0000259" key="13">
    <source>
        <dbReference type="Pfam" id="PF02782"/>
    </source>
</evidence>
<dbReference type="OrthoDB" id="9805576at2"/>
<feature type="domain" description="Carbohydrate kinase FGGY N-terminal" evidence="12">
    <location>
        <begin position="6"/>
        <end position="251"/>
    </location>
</feature>
<dbReference type="EMBL" id="SLUN01000035">
    <property type="protein sequence ID" value="TCL60866.1"/>
    <property type="molecule type" value="Genomic_DNA"/>
</dbReference>
<feature type="binding site" evidence="11">
    <location>
        <position position="410"/>
    </location>
    <ligand>
        <name>ATP</name>
        <dbReference type="ChEBI" id="CHEBI:30616"/>
    </ligand>
</feature>
<dbReference type="InterPro" id="IPR018485">
    <property type="entry name" value="FGGY_C"/>
</dbReference>
<evidence type="ECO:0000313" key="15">
    <source>
        <dbReference type="Proteomes" id="UP000295008"/>
    </source>
</evidence>
<evidence type="ECO:0000313" key="14">
    <source>
        <dbReference type="EMBL" id="TCL60866.1"/>
    </source>
</evidence>
<comment type="pathway">
    <text evidence="1 11">Polyol metabolism; glycerol degradation via glycerol kinase pathway; sn-glycerol 3-phosphate from glycerol: step 1/1.</text>
</comment>
<evidence type="ECO:0000256" key="2">
    <source>
        <dbReference type="ARBA" id="ARBA00009156"/>
    </source>
</evidence>
<dbReference type="Proteomes" id="UP000295008">
    <property type="component" value="Unassembled WGS sequence"/>
</dbReference>
<dbReference type="AlphaFoldDB" id="A0A4R1R5Q9"/>
<keyword evidence="6 11" id="KW-0319">Glycerol metabolism</keyword>
<evidence type="ECO:0000256" key="3">
    <source>
        <dbReference type="ARBA" id="ARBA00022679"/>
    </source>
</evidence>
<dbReference type="NCBIfam" id="TIGR01311">
    <property type="entry name" value="glycerol_kin"/>
    <property type="match status" value="1"/>
</dbReference>
<dbReference type="GO" id="GO:0005829">
    <property type="term" value="C:cytosol"/>
    <property type="evidence" value="ECO:0007669"/>
    <property type="project" value="TreeGrafter"/>
</dbReference>
<dbReference type="UniPathway" id="UPA00618">
    <property type="reaction ID" value="UER00672"/>
</dbReference>
<organism evidence="14 15">
    <name type="scientific">Hydrogenispora ethanolica</name>
    <dbReference type="NCBI Taxonomy" id="1082276"/>
    <lineage>
        <taxon>Bacteria</taxon>
        <taxon>Bacillati</taxon>
        <taxon>Bacillota</taxon>
        <taxon>Hydrogenispora</taxon>
    </lineage>
</organism>
<feature type="binding site" evidence="11">
    <location>
        <position position="134"/>
    </location>
    <ligand>
        <name>glycerol</name>
        <dbReference type="ChEBI" id="CHEBI:17754"/>
    </ligand>
</feature>
<dbReference type="PANTHER" id="PTHR10196:SF69">
    <property type="entry name" value="GLYCEROL KINASE"/>
    <property type="match status" value="1"/>
</dbReference>
<proteinExistence type="inferred from homology"/>
<dbReference type="Pfam" id="PF02782">
    <property type="entry name" value="FGGY_C"/>
    <property type="match status" value="1"/>
</dbReference>
<dbReference type="InterPro" id="IPR000577">
    <property type="entry name" value="Carb_kinase_FGGY"/>
</dbReference>
<evidence type="ECO:0000256" key="8">
    <source>
        <dbReference type="ARBA" id="ARBA00052101"/>
    </source>
</evidence>
<dbReference type="PANTHER" id="PTHR10196">
    <property type="entry name" value="SUGAR KINASE"/>
    <property type="match status" value="1"/>
</dbReference>
<dbReference type="InterPro" id="IPR043129">
    <property type="entry name" value="ATPase_NBD"/>
</dbReference>
<comment type="subunit">
    <text evidence="10 11">Homotetramer and homodimer (in equilibrium).</text>
</comment>
<reference evidence="14 15" key="1">
    <citation type="submission" date="2019-03" db="EMBL/GenBank/DDBJ databases">
        <title>Genomic Encyclopedia of Type Strains, Phase IV (KMG-IV): sequencing the most valuable type-strain genomes for metagenomic binning, comparative biology and taxonomic classification.</title>
        <authorList>
            <person name="Goeker M."/>
        </authorList>
    </citation>
    <scope>NUCLEOTIDE SEQUENCE [LARGE SCALE GENOMIC DNA]</scope>
    <source>
        <strain evidence="14 15">LX-B</strain>
    </source>
</reference>
<protein>
    <recommendedName>
        <fullName evidence="11">Glycerol kinase</fullName>
        <ecNumber evidence="11">2.7.1.30</ecNumber>
    </recommendedName>
    <alternativeName>
        <fullName evidence="11">ATP:glycerol 3-phosphotransferase</fullName>
    </alternativeName>
    <alternativeName>
        <fullName evidence="11">Glycerokinase</fullName>
        <shortName evidence="11">GK</shortName>
    </alternativeName>
</protein>
<feature type="binding site" evidence="11">
    <location>
        <position position="309"/>
    </location>
    <ligand>
        <name>ADP</name>
        <dbReference type="ChEBI" id="CHEBI:456216"/>
    </ligand>
</feature>
<comment type="caution">
    <text evidence="11">Lacks conserved residue(s) required for the propagation of feature annotation.</text>
</comment>
<dbReference type="CDD" id="cd07769">
    <property type="entry name" value="ASKHA_NBD_FGGY_GK"/>
    <property type="match status" value="1"/>
</dbReference>
<accession>A0A4R1R5Q9</accession>
<name>A0A4R1R5Q9_HYDET</name>
<evidence type="ECO:0000256" key="4">
    <source>
        <dbReference type="ARBA" id="ARBA00022741"/>
    </source>
</evidence>
<feature type="binding site" evidence="11">
    <location>
        <position position="13"/>
    </location>
    <ligand>
        <name>ATP</name>
        <dbReference type="ChEBI" id="CHEBI:30616"/>
    </ligand>
</feature>
<feature type="binding site" evidence="11">
    <location>
        <position position="313"/>
    </location>
    <ligand>
        <name>ATP</name>
        <dbReference type="ChEBI" id="CHEBI:30616"/>
    </ligand>
</feature>
<feature type="binding site" evidence="11">
    <location>
        <position position="13"/>
    </location>
    <ligand>
        <name>sn-glycerol 3-phosphate</name>
        <dbReference type="ChEBI" id="CHEBI:57597"/>
    </ligand>
</feature>
<evidence type="ECO:0000256" key="5">
    <source>
        <dbReference type="ARBA" id="ARBA00022777"/>
    </source>
</evidence>
<feature type="domain" description="Carbohydrate kinase FGGY C-terminal" evidence="13">
    <location>
        <begin position="262"/>
        <end position="447"/>
    </location>
</feature>
<feature type="binding site" evidence="11">
    <location>
        <position position="244"/>
    </location>
    <ligand>
        <name>glycerol</name>
        <dbReference type="ChEBI" id="CHEBI:17754"/>
    </ligand>
</feature>
<keyword evidence="3 11" id="KW-0808">Transferase</keyword>
<feature type="binding site" evidence="11">
    <location>
        <position position="410"/>
    </location>
    <ligand>
        <name>ADP</name>
        <dbReference type="ChEBI" id="CHEBI:456216"/>
    </ligand>
</feature>
<feature type="binding site" evidence="11">
    <location>
        <position position="134"/>
    </location>
    <ligand>
        <name>sn-glycerol 3-phosphate</name>
        <dbReference type="ChEBI" id="CHEBI:57597"/>
    </ligand>
</feature>
<feature type="binding site" evidence="11">
    <location>
        <position position="14"/>
    </location>
    <ligand>
        <name>ATP</name>
        <dbReference type="ChEBI" id="CHEBI:30616"/>
    </ligand>
</feature>
<comment type="catalytic activity">
    <reaction evidence="8 11">
        <text>glycerol + ATP = sn-glycerol 3-phosphate + ADP + H(+)</text>
        <dbReference type="Rhea" id="RHEA:21644"/>
        <dbReference type="ChEBI" id="CHEBI:15378"/>
        <dbReference type="ChEBI" id="CHEBI:17754"/>
        <dbReference type="ChEBI" id="CHEBI:30616"/>
        <dbReference type="ChEBI" id="CHEBI:57597"/>
        <dbReference type="ChEBI" id="CHEBI:456216"/>
        <dbReference type="EC" id="2.7.1.30"/>
    </reaction>
</comment>
<feature type="binding site" evidence="11">
    <location>
        <position position="266"/>
    </location>
    <ligand>
        <name>ADP</name>
        <dbReference type="ChEBI" id="CHEBI:456216"/>
    </ligand>
</feature>
<dbReference type="EC" id="2.7.1.30" evidence="11"/>
<comment type="caution">
    <text evidence="14">The sequence shown here is derived from an EMBL/GenBank/DDBJ whole genome shotgun (WGS) entry which is preliminary data.</text>
</comment>
<dbReference type="Pfam" id="PF00370">
    <property type="entry name" value="FGGY_N"/>
    <property type="match status" value="1"/>
</dbReference>
<feature type="binding site" evidence="11">
    <location>
        <position position="17"/>
    </location>
    <ligand>
        <name>ADP</name>
        <dbReference type="ChEBI" id="CHEBI:456216"/>
    </ligand>
</feature>
<sequence length="495" mass="53398">MSEGFILAIDQGTTGSKVLLIDGQARIVSRAYGEIQQYYPENGWVEHDPMAIWLGVADLLQEVLAKTPAGGSIRALAITNQRETTLVWERGTGRPLYRAIVWQCRRSVGICKELIAGGYEALFRRKTGLPLDPYFSGTKLKWILDQVPGLRARAQRGEVCFGTIDSWLLWNLTGGKVFATDYSNASRTLLYNIYDLDWDEELLDILGIPRAMLPAVLPSAHRYGETAAVGGLPAGLPIAALIGDSQAALFGEGCFEPGMIKATYGTGTSLMMQAGSCPVRSSQGLAATLAWGLRDEVNYAYEGIINVTGATMQWLRDGLGIIDDVAASSAIAAQLPGNDGVYLVPAFVGLAAPYWDMEARGIITGLTRATGRGHLIRAGLEAIAYQVREVVDLMQAESGIGVAALRADGGAAGNEFLMQFQADILNVPVTRPHAREVSALGAAYLAGLGTGLWRSLAEIAGNWRAERSFYPQMAAAVRERLFGEWREAVARALTR</sequence>
<dbReference type="PIRSF" id="PIRSF000538">
    <property type="entry name" value="GlpK"/>
    <property type="match status" value="1"/>
</dbReference>
<comment type="similarity">
    <text evidence="2 11">Belongs to the FGGY kinase family.</text>
</comment>
<dbReference type="HAMAP" id="MF_00186">
    <property type="entry name" value="Glycerol_kin"/>
    <property type="match status" value="1"/>
</dbReference>
<feature type="binding site" evidence="11">
    <location>
        <position position="82"/>
    </location>
    <ligand>
        <name>glycerol</name>
        <dbReference type="ChEBI" id="CHEBI:17754"/>
    </ligand>
</feature>
<dbReference type="SUPFAM" id="SSF53067">
    <property type="entry name" value="Actin-like ATPase domain"/>
    <property type="match status" value="2"/>
</dbReference>
<feature type="binding site" evidence="11">
    <location>
        <position position="82"/>
    </location>
    <ligand>
        <name>sn-glycerol 3-phosphate</name>
        <dbReference type="ChEBI" id="CHEBI:57597"/>
    </ligand>
</feature>
<feature type="binding site" evidence="11">
    <location>
        <position position="83"/>
    </location>
    <ligand>
        <name>sn-glycerol 3-phosphate</name>
        <dbReference type="ChEBI" id="CHEBI:57597"/>
    </ligand>
</feature>
<feature type="binding site" evidence="11">
    <location>
        <position position="266"/>
    </location>
    <ligand>
        <name>ATP</name>
        <dbReference type="ChEBI" id="CHEBI:30616"/>
    </ligand>
</feature>
<dbReference type="PROSITE" id="PS00933">
    <property type="entry name" value="FGGY_KINASES_1"/>
    <property type="match status" value="1"/>
</dbReference>
<evidence type="ECO:0000256" key="1">
    <source>
        <dbReference type="ARBA" id="ARBA00005190"/>
    </source>
</evidence>
<dbReference type="Gene3D" id="3.30.420.40">
    <property type="match status" value="2"/>
</dbReference>
<evidence type="ECO:0000256" key="6">
    <source>
        <dbReference type="ARBA" id="ARBA00022798"/>
    </source>
</evidence>
<feature type="binding site" evidence="11">
    <location>
        <position position="414"/>
    </location>
    <ligand>
        <name>ADP</name>
        <dbReference type="ChEBI" id="CHEBI:456216"/>
    </ligand>
</feature>
<keyword evidence="5 11" id="KW-0418">Kinase</keyword>
<comment type="activity regulation">
    <text evidence="11">Activated by phosphorylation and inhibited by fructose 1,6-bisphosphate (FBP).</text>
</comment>
<keyword evidence="7 11" id="KW-0067">ATP-binding</keyword>
<dbReference type="InterPro" id="IPR018484">
    <property type="entry name" value="FGGY_N"/>
</dbReference>
<evidence type="ECO:0000256" key="10">
    <source>
        <dbReference type="ARBA" id="ARBA00063665"/>
    </source>
</evidence>
<gene>
    <name evidence="11" type="primary">glpK</name>
    <name evidence="14" type="ORF">EDC14_103525</name>
</gene>
<dbReference type="GO" id="GO:0019563">
    <property type="term" value="P:glycerol catabolic process"/>
    <property type="evidence" value="ECO:0007669"/>
    <property type="project" value="UniProtKB-UniRule"/>
</dbReference>
<dbReference type="InterPro" id="IPR018483">
    <property type="entry name" value="Carb_kinase_FGGY_CS"/>
</dbReference>
<keyword evidence="15" id="KW-1185">Reference proteome</keyword>
<evidence type="ECO:0000256" key="7">
    <source>
        <dbReference type="ARBA" id="ARBA00022840"/>
    </source>
</evidence>
<feature type="binding site" evidence="11">
    <location>
        <position position="13"/>
    </location>
    <ligand>
        <name>ADP</name>
        <dbReference type="ChEBI" id="CHEBI:456216"/>
    </ligand>
</feature>
<dbReference type="GO" id="GO:0006072">
    <property type="term" value="P:glycerol-3-phosphate metabolic process"/>
    <property type="evidence" value="ECO:0007669"/>
    <property type="project" value="InterPro"/>
</dbReference>
<dbReference type="NCBIfam" id="NF000756">
    <property type="entry name" value="PRK00047.1"/>
    <property type="match status" value="1"/>
</dbReference>
<evidence type="ECO:0000259" key="12">
    <source>
        <dbReference type="Pfam" id="PF00370"/>
    </source>
</evidence>
<evidence type="ECO:0000256" key="9">
    <source>
        <dbReference type="ARBA" id="ARBA00054633"/>
    </source>
</evidence>
<dbReference type="FunFam" id="3.30.420.40:FF:000007">
    <property type="entry name" value="Glycerol kinase"/>
    <property type="match status" value="1"/>
</dbReference>
<dbReference type="RefSeq" id="WP_132016323.1">
    <property type="nucleotide sequence ID" value="NZ_SLUN01000035.1"/>
</dbReference>
<dbReference type="GO" id="GO:0005524">
    <property type="term" value="F:ATP binding"/>
    <property type="evidence" value="ECO:0007669"/>
    <property type="project" value="UniProtKB-UniRule"/>
</dbReference>
<dbReference type="GO" id="GO:0004370">
    <property type="term" value="F:glycerol kinase activity"/>
    <property type="evidence" value="ECO:0007669"/>
    <property type="project" value="UniProtKB-UniRule"/>
</dbReference>